<dbReference type="Gene3D" id="3.30.530.20">
    <property type="match status" value="1"/>
</dbReference>
<accession>A0A229P171</accession>
<comment type="caution">
    <text evidence="3">The sequence shown here is derived from an EMBL/GenBank/DDBJ whole genome shotgun (WGS) entry which is preliminary data.</text>
</comment>
<name>A0A229P171_9BACL</name>
<gene>
    <name evidence="3" type="ORF">CGZ75_03955</name>
</gene>
<proteinExistence type="inferred from homology"/>
<evidence type="ECO:0000313" key="4">
    <source>
        <dbReference type="Proteomes" id="UP000215145"/>
    </source>
</evidence>
<dbReference type="InterPro" id="IPR023393">
    <property type="entry name" value="START-like_dom_sf"/>
</dbReference>
<comment type="similarity">
    <text evidence="1">Belongs to the AHA1 family.</text>
</comment>
<dbReference type="InterPro" id="IPR013538">
    <property type="entry name" value="ASHA1/2-like_C"/>
</dbReference>
<evidence type="ECO:0000256" key="1">
    <source>
        <dbReference type="ARBA" id="ARBA00006817"/>
    </source>
</evidence>
<dbReference type="Proteomes" id="UP000215145">
    <property type="component" value="Unassembled WGS sequence"/>
</dbReference>
<sequence length="148" mass="16834">MHSSAPEFTITRTLNGRPELVWRAWTEEKELAGWLPSTPLESIFFDVHEGGRYRYTMINNETGQEFLTGGVFLEVVPLERLVFTWGYPDDPIENSPVVTLTLTAQADRTEMNFHLRGFAGHPGDKYVYDGWSGTLDNLATHLRDQSSL</sequence>
<protein>
    <submittedName>
        <fullName evidence="3">ATPase</fullName>
    </submittedName>
</protein>
<dbReference type="EMBL" id="NMUQ01000001">
    <property type="protein sequence ID" value="OXM15878.1"/>
    <property type="molecule type" value="Genomic_DNA"/>
</dbReference>
<dbReference type="CDD" id="cd07814">
    <property type="entry name" value="SRPBCC_CalC_Aha1-like"/>
    <property type="match status" value="1"/>
</dbReference>
<keyword evidence="4" id="KW-1185">Reference proteome</keyword>
<dbReference type="AlphaFoldDB" id="A0A229P171"/>
<dbReference type="OrthoDB" id="9786557at2"/>
<evidence type="ECO:0000259" key="2">
    <source>
        <dbReference type="Pfam" id="PF08327"/>
    </source>
</evidence>
<feature type="domain" description="Activator of Hsp90 ATPase homologue 1/2-like C-terminal" evidence="2">
    <location>
        <begin position="17"/>
        <end position="142"/>
    </location>
</feature>
<dbReference type="RefSeq" id="WP_089522968.1">
    <property type="nucleotide sequence ID" value="NZ_NMUQ01000001.1"/>
</dbReference>
<reference evidence="3 4" key="1">
    <citation type="submission" date="2017-07" db="EMBL/GenBank/DDBJ databases">
        <title>Paenibacillus herberti R33 genome sequencing and assembly.</title>
        <authorList>
            <person name="Su W."/>
        </authorList>
    </citation>
    <scope>NUCLEOTIDE SEQUENCE [LARGE SCALE GENOMIC DNA]</scope>
    <source>
        <strain evidence="3 4">R33</strain>
    </source>
</reference>
<evidence type="ECO:0000313" key="3">
    <source>
        <dbReference type="EMBL" id="OXM15878.1"/>
    </source>
</evidence>
<dbReference type="SUPFAM" id="SSF55961">
    <property type="entry name" value="Bet v1-like"/>
    <property type="match status" value="1"/>
</dbReference>
<organism evidence="3 4">
    <name type="scientific">Paenibacillus herberti</name>
    <dbReference type="NCBI Taxonomy" id="1619309"/>
    <lineage>
        <taxon>Bacteria</taxon>
        <taxon>Bacillati</taxon>
        <taxon>Bacillota</taxon>
        <taxon>Bacilli</taxon>
        <taxon>Bacillales</taxon>
        <taxon>Paenibacillaceae</taxon>
        <taxon>Paenibacillus</taxon>
    </lineage>
</organism>
<dbReference type="Pfam" id="PF08327">
    <property type="entry name" value="AHSA1"/>
    <property type="match status" value="1"/>
</dbReference>